<organism evidence="2 3">
    <name type="scientific">Hypsizygus marmoreus</name>
    <name type="common">White beech mushroom</name>
    <name type="synonym">Agaricus marmoreus</name>
    <dbReference type="NCBI Taxonomy" id="39966"/>
    <lineage>
        <taxon>Eukaryota</taxon>
        <taxon>Fungi</taxon>
        <taxon>Dikarya</taxon>
        <taxon>Basidiomycota</taxon>
        <taxon>Agaricomycotina</taxon>
        <taxon>Agaricomycetes</taxon>
        <taxon>Agaricomycetidae</taxon>
        <taxon>Agaricales</taxon>
        <taxon>Tricholomatineae</taxon>
        <taxon>Lyophyllaceae</taxon>
        <taxon>Hypsizygus</taxon>
    </lineage>
</organism>
<reference evidence="2" key="1">
    <citation type="submission" date="2018-04" db="EMBL/GenBank/DDBJ databases">
        <title>Whole genome sequencing of Hypsizygus marmoreus.</title>
        <authorList>
            <person name="Choi I.-G."/>
            <person name="Min B."/>
            <person name="Kim J.-G."/>
            <person name="Kim S."/>
            <person name="Oh Y.-L."/>
            <person name="Kong W.-S."/>
            <person name="Park H."/>
            <person name="Jeong J."/>
            <person name="Song E.-S."/>
        </authorList>
    </citation>
    <scope>NUCLEOTIDE SEQUENCE [LARGE SCALE GENOMIC DNA]</scope>
    <source>
        <strain evidence="2">51987-8</strain>
    </source>
</reference>
<feature type="compositionally biased region" description="Basic and acidic residues" evidence="1">
    <location>
        <begin position="192"/>
        <end position="213"/>
    </location>
</feature>
<protein>
    <submittedName>
        <fullName evidence="2">Uncharacterized protein</fullName>
    </submittedName>
</protein>
<sequence>LPTPKIIATKTSQVGGDLSASDLVYEESEDVFPMNTSESSIYDSPASSMSQTHTGSPSLPGKSPISFSTSLHADVAALDADDDMLASPSHISVSTSSNTTPIPTALLQDKDHPINTSNRSLPLSLVTNDVDGTFSPPDFPDQISWPIHTVPSPTPSPERLSGTSLVASSRNFIEDIVGCHRANMLDDVHDNDDHLEAKSTTDPRRHDTAREEVVQTSGKSFLPCPTPALADRALLVTGLPVRARLPLSHRCHLLPVTKALPRTSLAPTETGFAAEDVERSRTDTFDTMHDDDEQLNSRTIADAGTNGTARERGFQASGKPISAPPTLVLAHRSLLTAGTDVRTRPPLPHRQDLLPTPELCTRPFLAPSTQDFAEDVLGHRRANMLDDVRNNDDHLKTIATTDPRTRAVARDGTTQAAGTLISLSPAPALAECVLVVTGADIRTRPPLPHRHCLPSTTEISLGISLDPSRPGSAADDVERSRTNTFDSVHNNDNLRDTKDVRDPRKHATAGEGIVQAADLPTHPPLPRAHHLPTTAERLPDVSLIPTGQGFAVGNVERSQTDTLDNVLDDIDLDETNNSTGPRTHTTVCERTLQATGKSNLPCPAPALADYALLTTSPLVHVRLPLPHPPHCRCCHFLSLDDRLSRPSIHTHPPLSYCSHCVSTFTTESNLQSFLAVYPLP</sequence>
<dbReference type="EMBL" id="LUEZ02000044">
    <property type="protein sequence ID" value="RDB24392.1"/>
    <property type="molecule type" value="Genomic_DNA"/>
</dbReference>
<feature type="compositionally biased region" description="Basic and acidic residues" evidence="1">
    <location>
        <begin position="492"/>
        <end position="502"/>
    </location>
</feature>
<feature type="region of interest" description="Disordered" evidence="1">
    <location>
        <begin position="29"/>
        <end position="65"/>
    </location>
</feature>
<feature type="region of interest" description="Disordered" evidence="1">
    <location>
        <begin position="465"/>
        <end position="512"/>
    </location>
</feature>
<dbReference type="Proteomes" id="UP000076154">
    <property type="component" value="Unassembled WGS sequence"/>
</dbReference>
<evidence type="ECO:0000313" key="3">
    <source>
        <dbReference type="Proteomes" id="UP000076154"/>
    </source>
</evidence>
<feature type="region of interest" description="Disordered" evidence="1">
    <location>
        <begin position="192"/>
        <end position="219"/>
    </location>
</feature>
<feature type="region of interest" description="Disordered" evidence="1">
    <location>
        <begin position="304"/>
        <end position="323"/>
    </location>
</feature>
<dbReference type="AlphaFoldDB" id="A0A369JSS5"/>
<keyword evidence="3" id="KW-1185">Reference proteome</keyword>
<evidence type="ECO:0000256" key="1">
    <source>
        <dbReference type="SAM" id="MobiDB-lite"/>
    </source>
</evidence>
<feature type="compositionally biased region" description="Polar residues" evidence="1">
    <location>
        <begin position="34"/>
        <end position="57"/>
    </location>
</feature>
<name>A0A369JSS5_HYPMA</name>
<feature type="compositionally biased region" description="Polar residues" evidence="1">
    <location>
        <begin position="482"/>
        <end position="491"/>
    </location>
</feature>
<accession>A0A369JSS5</accession>
<feature type="non-terminal residue" evidence="2">
    <location>
        <position position="1"/>
    </location>
</feature>
<dbReference type="InParanoid" id="A0A369JSS5"/>
<gene>
    <name evidence="2" type="ORF">Hypma_008352</name>
</gene>
<evidence type="ECO:0000313" key="2">
    <source>
        <dbReference type="EMBL" id="RDB24392.1"/>
    </source>
</evidence>
<comment type="caution">
    <text evidence="2">The sequence shown here is derived from an EMBL/GenBank/DDBJ whole genome shotgun (WGS) entry which is preliminary data.</text>
</comment>
<proteinExistence type="predicted"/>